<evidence type="ECO:0000313" key="2">
    <source>
        <dbReference type="EMBL" id="MEK8090382.1"/>
    </source>
</evidence>
<keyword evidence="1" id="KW-0378">Hydrolase</keyword>
<dbReference type="Gene3D" id="3.75.10.10">
    <property type="entry name" value="L-arginine/glycine Amidinotransferase, Chain A"/>
    <property type="match status" value="1"/>
</dbReference>
<protein>
    <submittedName>
        <fullName evidence="2">Agmatine deiminase family protein</fullName>
    </submittedName>
</protein>
<dbReference type="Pfam" id="PF04371">
    <property type="entry name" value="PAD_porph"/>
    <property type="match status" value="1"/>
</dbReference>
<dbReference type="RefSeq" id="WP_341371437.1">
    <property type="nucleotide sequence ID" value="NZ_JBBPCO010000011.1"/>
</dbReference>
<accession>A0ABU9DA25</accession>
<gene>
    <name evidence="2" type="ORF">WOB96_11490</name>
</gene>
<dbReference type="Proteomes" id="UP001446205">
    <property type="component" value="Unassembled WGS sequence"/>
</dbReference>
<sequence>MSQYILPPEWAPQSAVQLTWSHGDSDWAPYLIEVEPVFVELARQISLREKVLIACHDEDLREHVRTLLHRAGVNEQNLRLLVAPSNDTWARDHGPITVFDGGKPCLLDFGFNGWGLKYRANFDNQITRRLHAQGAFGDAPLRTIGMILEGGGIESDGQGTLLTTAECLLSPNRNPHLSPEELEAELRRLFGVQRVLWLHHGYLAGDDTDSHVDTLARLCSADTIAYVRCDDPADEHFEALMAMETELQGFRTLDGKPYHLVPLPWPAPRRNAEGDRLPATYANFLIINGAVLVPTYRDTQDAAALSALAACFPDREIIGIDCSPLIQQFGSLHCVTMQIPEGVVP</sequence>
<comment type="caution">
    <text evidence="2">The sequence shown here is derived from an EMBL/GenBank/DDBJ whole genome shotgun (WGS) entry which is preliminary data.</text>
</comment>
<organism evidence="2 3">
    <name type="scientific">Thermithiobacillus plumbiphilus</name>
    <dbReference type="NCBI Taxonomy" id="1729899"/>
    <lineage>
        <taxon>Bacteria</taxon>
        <taxon>Pseudomonadati</taxon>
        <taxon>Pseudomonadota</taxon>
        <taxon>Acidithiobacillia</taxon>
        <taxon>Acidithiobacillales</taxon>
        <taxon>Thermithiobacillaceae</taxon>
        <taxon>Thermithiobacillus</taxon>
    </lineage>
</organism>
<evidence type="ECO:0000256" key="1">
    <source>
        <dbReference type="ARBA" id="ARBA00022801"/>
    </source>
</evidence>
<name>A0ABU9DA25_9PROT</name>
<dbReference type="PANTHER" id="PTHR31377:SF0">
    <property type="entry name" value="AGMATINE DEIMINASE-RELATED"/>
    <property type="match status" value="1"/>
</dbReference>
<dbReference type="EMBL" id="JBBPCO010000011">
    <property type="protein sequence ID" value="MEK8090382.1"/>
    <property type="molecule type" value="Genomic_DNA"/>
</dbReference>
<evidence type="ECO:0000313" key="3">
    <source>
        <dbReference type="Proteomes" id="UP001446205"/>
    </source>
</evidence>
<dbReference type="SUPFAM" id="SSF55909">
    <property type="entry name" value="Pentein"/>
    <property type="match status" value="1"/>
</dbReference>
<proteinExistence type="predicted"/>
<keyword evidence="3" id="KW-1185">Reference proteome</keyword>
<dbReference type="PANTHER" id="PTHR31377">
    <property type="entry name" value="AGMATINE DEIMINASE-RELATED"/>
    <property type="match status" value="1"/>
</dbReference>
<reference evidence="2 3" key="1">
    <citation type="submission" date="2024-04" db="EMBL/GenBank/DDBJ databases">
        <authorList>
            <person name="Abashina T."/>
            <person name="Shaikin A."/>
        </authorList>
    </citation>
    <scope>NUCLEOTIDE SEQUENCE [LARGE SCALE GENOMIC DNA]</scope>
    <source>
        <strain evidence="2 3">AAFK</strain>
    </source>
</reference>
<dbReference type="InterPro" id="IPR007466">
    <property type="entry name" value="Peptidyl-Arg-deiminase_porph"/>
</dbReference>